<keyword evidence="2" id="KW-0812">Transmembrane</keyword>
<protein>
    <recommendedName>
        <fullName evidence="5">DUF4345 domain-containing protein</fullName>
    </recommendedName>
</protein>
<keyword evidence="2" id="KW-0472">Membrane</keyword>
<organism evidence="3 4">
    <name type="scientific">Paractinoplanes ovalisporus</name>
    <dbReference type="NCBI Taxonomy" id="2810368"/>
    <lineage>
        <taxon>Bacteria</taxon>
        <taxon>Bacillati</taxon>
        <taxon>Actinomycetota</taxon>
        <taxon>Actinomycetes</taxon>
        <taxon>Micromonosporales</taxon>
        <taxon>Micromonosporaceae</taxon>
        <taxon>Paractinoplanes</taxon>
    </lineage>
</organism>
<evidence type="ECO:0000313" key="4">
    <source>
        <dbReference type="Proteomes" id="UP000632138"/>
    </source>
</evidence>
<feature type="transmembrane region" description="Helical" evidence="2">
    <location>
        <begin position="83"/>
        <end position="101"/>
    </location>
</feature>
<accession>A0ABS2ASF4</accession>
<feature type="region of interest" description="Disordered" evidence="1">
    <location>
        <begin position="1"/>
        <end position="20"/>
    </location>
</feature>
<gene>
    <name evidence="3" type="ORF">JIG36_45485</name>
</gene>
<evidence type="ECO:0000256" key="1">
    <source>
        <dbReference type="SAM" id="MobiDB-lite"/>
    </source>
</evidence>
<evidence type="ECO:0000313" key="3">
    <source>
        <dbReference type="EMBL" id="MBM2622777.1"/>
    </source>
</evidence>
<name>A0ABS2ASF4_9ACTN</name>
<evidence type="ECO:0000256" key="2">
    <source>
        <dbReference type="SAM" id="Phobius"/>
    </source>
</evidence>
<dbReference type="Proteomes" id="UP000632138">
    <property type="component" value="Unassembled WGS sequence"/>
</dbReference>
<feature type="transmembrane region" description="Helical" evidence="2">
    <location>
        <begin position="56"/>
        <end position="77"/>
    </location>
</feature>
<keyword evidence="2" id="KW-1133">Transmembrane helix</keyword>
<feature type="transmembrane region" description="Helical" evidence="2">
    <location>
        <begin position="122"/>
        <end position="142"/>
    </location>
</feature>
<sequence length="143" mass="14946">MNDELFSPTIRDQAPPGKRPWRPESIVYPAFFGGPFAAATLGVLNGRRLALPTPQLLAIAGAGVAGFGARLVAGAFVESDSGVRLSGTVSGILVWLVVLLLQRRAFRVAMLRGVEPASLIRPGLFAAIGCGLLEGALILGLVR</sequence>
<dbReference type="RefSeq" id="WP_203383125.1">
    <property type="nucleotide sequence ID" value="NZ_JAENHP010000028.1"/>
</dbReference>
<proteinExistence type="predicted"/>
<evidence type="ECO:0008006" key="5">
    <source>
        <dbReference type="Google" id="ProtNLM"/>
    </source>
</evidence>
<feature type="transmembrane region" description="Helical" evidence="2">
    <location>
        <begin position="26"/>
        <end position="44"/>
    </location>
</feature>
<keyword evidence="4" id="KW-1185">Reference proteome</keyword>
<comment type="caution">
    <text evidence="3">The sequence shown here is derived from an EMBL/GenBank/DDBJ whole genome shotgun (WGS) entry which is preliminary data.</text>
</comment>
<reference evidence="3 4" key="1">
    <citation type="submission" date="2021-01" db="EMBL/GenBank/DDBJ databases">
        <title>Actinoplanes sp. nov. LDG1-06 isolated from lichen.</title>
        <authorList>
            <person name="Saeng-In P."/>
            <person name="Phongsopitanun W."/>
            <person name="Kanchanasin P."/>
            <person name="Yuki M."/>
            <person name="Kudo T."/>
            <person name="Ohkuma M."/>
            <person name="Tanasupawat S."/>
        </authorList>
    </citation>
    <scope>NUCLEOTIDE SEQUENCE [LARGE SCALE GENOMIC DNA]</scope>
    <source>
        <strain evidence="3 4">LDG1-06</strain>
    </source>
</reference>
<dbReference type="EMBL" id="JAENHP010000028">
    <property type="protein sequence ID" value="MBM2622777.1"/>
    <property type="molecule type" value="Genomic_DNA"/>
</dbReference>